<evidence type="ECO:0000313" key="4">
    <source>
        <dbReference type="Proteomes" id="UP001145109"/>
    </source>
</evidence>
<evidence type="ECO:0000313" key="3">
    <source>
        <dbReference type="EMBL" id="GLG85482.1"/>
    </source>
</evidence>
<gene>
    <name evidence="3" type="ORF">comes_00270</name>
</gene>
<keyword evidence="1" id="KW-0812">Transmembrane</keyword>
<organism evidence="3 4">
    <name type="scientific">Coprococcus comes</name>
    <dbReference type="NCBI Taxonomy" id="410072"/>
    <lineage>
        <taxon>Bacteria</taxon>
        <taxon>Bacillati</taxon>
        <taxon>Bacillota</taxon>
        <taxon>Clostridia</taxon>
        <taxon>Lachnospirales</taxon>
        <taxon>Lachnospiraceae</taxon>
        <taxon>Coprococcus</taxon>
    </lineage>
</organism>
<name>A0AA37V519_9FIRM</name>
<feature type="transmembrane region" description="Helical" evidence="1">
    <location>
        <begin position="39"/>
        <end position="61"/>
    </location>
</feature>
<dbReference type="Proteomes" id="UP001145109">
    <property type="component" value="Unassembled WGS sequence"/>
</dbReference>
<feature type="domain" description="YcxB-like C-terminal" evidence="2">
    <location>
        <begin position="109"/>
        <end position="159"/>
    </location>
</feature>
<dbReference type="InterPro" id="IPR025588">
    <property type="entry name" value="YcxB-like_C"/>
</dbReference>
<protein>
    <recommendedName>
        <fullName evidence="2">YcxB-like C-terminal domain-containing protein</fullName>
    </recommendedName>
</protein>
<dbReference type="EMBL" id="BSCI01000001">
    <property type="protein sequence ID" value="GLG85482.1"/>
    <property type="molecule type" value="Genomic_DNA"/>
</dbReference>
<evidence type="ECO:0000259" key="2">
    <source>
        <dbReference type="Pfam" id="PF14317"/>
    </source>
</evidence>
<keyword evidence="1" id="KW-1133">Transmembrane helix</keyword>
<dbReference type="Pfam" id="PF14317">
    <property type="entry name" value="YcxB"/>
    <property type="match status" value="1"/>
</dbReference>
<keyword evidence="1" id="KW-0472">Membrane</keyword>
<accession>A0AA37V519</accession>
<dbReference type="AlphaFoldDB" id="A0AA37V519"/>
<proteinExistence type="predicted"/>
<reference evidence="3" key="1">
    <citation type="submission" date="2022-09" db="EMBL/GenBank/DDBJ databases">
        <title>Draft genome sequence of Coprococcus comes strain 31264.</title>
        <authorList>
            <person name="Atsushi H."/>
            <person name="Moriya O."/>
            <person name="Mitsuo S."/>
        </authorList>
    </citation>
    <scope>NUCLEOTIDE SEQUENCE</scope>
    <source>
        <strain evidence="3">JCM 31264</strain>
    </source>
</reference>
<sequence>MSNERVKTIKERKVEEKITVRMTDTYLFDFTLYHTYSKLAGFLTNILVAAIAFMGIIMLVMGKIKPVQIIFYLVAAVVFIVYTPLLLKYRSKRQVKRIERYHVPNEMTFNDEGIQVEFADKKETYEWEQIQKVVTTPKTIGFYYETEKELIVPKPDFGDKFVPILTLATKKLGPARVHLR</sequence>
<comment type="caution">
    <text evidence="3">The sequence shown here is derived from an EMBL/GenBank/DDBJ whole genome shotgun (WGS) entry which is preliminary data.</text>
</comment>
<feature type="transmembrane region" description="Helical" evidence="1">
    <location>
        <begin position="67"/>
        <end position="87"/>
    </location>
</feature>
<evidence type="ECO:0000256" key="1">
    <source>
        <dbReference type="SAM" id="Phobius"/>
    </source>
</evidence>
<reference evidence="3" key="2">
    <citation type="submission" date="2022-11" db="EMBL/GenBank/DDBJ databases">
        <title>Draft genome sequence of Coprococcus comes strain 31264.</title>
        <authorList>
            <person name="Hisatomi A."/>
            <person name="Ohkuma M."/>
            <person name="Sakamoto M."/>
        </authorList>
    </citation>
    <scope>NUCLEOTIDE SEQUENCE</scope>
    <source>
        <strain evidence="3">JCM 31264</strain>
    </source>
</reference>